<sequence>MSYELTKGFFFFCFDGQVETSMQPVLQIIMMKSGPANIRVKMTDGLLQYNGILASHESVQNSGLDLNNPGTPIIRVNEWKYVSSQSTNLGKPYFKIERFEIVQRFAPLIKDPPVIFNGEVDNVRAWITSLGLTASGMTATNYDYAKRPKLMNESNAIPDLTPPPVLNHKSPAKPFAGMPSRNSVALNRQQFPTPNGMAGSSRTMSNSQQKDQPCAKFIMLTPFVNKFRICGVCQFKEGMRDVNTASRGTMKVLSFTLCDEDEHSMKVTAWNDLAVETDPLIVEGHTYYICATGSALRKKNERFNTTDMDYELVLGPTTELYVCADRTIPLPTLKLKRIPIASLAPSDKPVDVIGVVDKVNDITTVISKTKGELKKREIELIDDSNAKINLTLWAEKAEEWHVGEGEVISIKSALIREFMGGLSLSLSSQSRPEVMPNTEEAVRLHAWYRDNKPSGMHIASMSIQNSGSNSVEEIRTLEWAETHTCIDDYPNGVSFTARVVIEEVRRENLFYQACITCNKKVTQVDLGWHCDKCSTTMTDCETRYMMNMKISDFTGAVYTTVFGQTAADLLGIGAPELSRMAEDNFEAYNEIFKQIQFANVFIRLKVRTEYYNDQKRRKFTVVAFKDVNPEVFNAGLDATLFALENL</sequence>
<protein>
    <recommendedName>
        <fullName evidence="9">Replication protein A subunit</fullName>
    </recommendedName>
</protein>
<dbReference type="InterPro" id="IPR047192">
    <property type="entry name" value="Euk_RPA1_DBD_C"/>
</dbReference>
<keyword evidence="4 9" id="KW-0479">Metal-binding</keyword>
<keyword evidence="5 9" id="KW-0863">Zinc-finger</keyword>
<dbReference type="Proteomes" id="UP000492821">
    <property type="component" value="Unassembled WGS sequence"/>
</dbReference>
<dbReference type="InterPro" id="IPR012340">
    <property type="entry name" value="NA-bd_OB-fold"/>
</dbReference>
<dbReference type="GO" id="GO:0006281">
    <property type="term" value="P:DNA repair"/>
    <property type="evidence" value="ECO:0007669"/>
    <property type="project" value="InterPro"/>
</dbReference>
<keyword evidence="12" id="KW-1185">Reference proteome</keyword>
<dbReference type="WBParaSite" id="Pan_g3218.t1">
    <property type="protein sequence ID" value="Pan_g3218.t1"/>
    <property type="gene ID" value="Pan_g3218"/>
</dbReference>
<reference evidence="13" key="2">
    <citation type="submission" date="2020-10" db="UniProtKB">
        <authorList>
            <consortium name="WormBaseParasite"/>
        </authorList>
    </citation>
    <scope>IDENTIFICATION</scope>
</reference>
<dbReference type="AlphaFoldDB" id="A0A7E4VTH9"/>
<feature type="domain" description="Replication protein A OB" evidence="11">
    <location>
        <begin position="346"/>
        <end position="430"/>
    </location>
</feature>
<comment type="function">
    <text evidence="9">As part of the heterotrimeric replication protein A complex (RPA/RP-A), binds and stabilizes single-stranded DNA intermediates, that form during DNA replication or upon DNA stress. It prevents their reannealing and in parallel, recruits and activates different proteins and complexes involved in DNA metabolism. Thereby, it plays an essential role both in DNA replication and the cellular response to DNA damage.</text>
</comment>
<dbReference type="CDD" id="cd04476">
    <property type="entry name" value="RPA1_DBD_C"/>
    <property type="match status" value="1"/>
</dbReference>
<evidence type="ECO:0000256" key="2">
    <source>
        <dbReference type="ARBA" id="ARBA00005690"/>
    </source>
</evidence>
<dbReference type="PANTHER" id="PTHR47165:SF4">
    <property type="entry name" value="OS03G0429900 PROTEIN"/>
    <property type="match status" value="1"/>
</dbReference>
<name>A0A7E4VTH9_PANRE</name>
<keyword evidence="8 9" id="KW-0539">Nucleus</keyword>
<dbReference type="PANTHER" id="PTHR47165">
    <property type="entry name" value="OS03G0429900 PROTEIN"/>
    <property type="match status" value="1"/>
</dbReference>
<feature type="domain" description="Replication factor A C-terminal" evidence="10">
    <location>
        <begin position="495"/>
        <end position="629"/>
    </location>
</feature>
<evidence type="ECO:0000256" key="1">
    <source>
        <dbReference type="ARBA" id="ARBA00004123"/>
    </source>
</evidence>
<dbReference type="SUPFAM" id="SSF50249">
    <property type="entry name" value="Nucleic acid-binding proteins"/>
    <property type="match status" value="3"/>
</dbReference>
<dbReference type="GO" id="GO:0008270">
    <property type="term" value="F:zinc ion binding"/>
    <property type="evidence" value="ECO:0007669"/>
    <property type="project" value="UniProtKB-KW"/>
</dbReference>
<evidence type="ECO:0000259" key="10">
    <source>
        <dbReference type="Pfam" id="PF08646"/>
    </source>
</evidence>
<dbReference type="FunFam" id="2.40.50.140:FF:000064">
    <property type="entry name" value="Replication protein A subunit"/>
    <property type="match status" value="1"/>
</dbReference>
<evidence type="ECO:0000256" key="7">
    <source>
        <dbReference type="ARBA" id="ARBA00023125"/>
    </source>
</evidence>
<keyword evidence="7 9" id="KW-0238">DNA-binding</keyword>
<dbReference type="InterPro" id="IPR004591">
    <property type="entry name" value="Rfa1"/>
</dbReference>
<dbReference type="Pfam" id="PF16900">
    <property type="entry name" value="REPA_OB_2"/>
    <property type="match status" value="1"/>
</dbReference>
<evidence type="ECO:0000256" key="4">
    <source>
        <dbReference type="ARBA" id="ARBA00022723"/>
    </source>
</evidence>
<dbReference type="GO" id="GO:0003677">
    <property type="term" value="F:DNA binding"/>
    <property type="evidence" value="ECO:0007669"/>
    <property type="project" value="UniProtKB-KW"/>
</dbReference>
<dbReference type="CDD" id="cd04475">
    <property type="entry name" value="RPA1_DBD_B"/>
    <property type="match status" value="1"/>
</dbReference>
<keyword evidence="6 9" id="KW-0862">Zinc</keyword>
<comment type="subunit">
    <text evidence="9">Component of the heterotrimeric canonical replication protein A complex (RPA).</text>
</comment>
<dbReference type="InterPro" id="IPR013955">
    <property type="entry name" value="Rep_factor-A_C"/>
</dbReference>
<evidence type="ECO:0000256" key="3">
    <source>
        <dbReference type="ARBA" id="ARBA00022705"/>
    </source>
</evidence>
<dbReference type="NCBIfam" id="TIGR00617">
    <property type="entry name" value="rpa1"/>
    <property type="match status" value="1"/>
</dbReference>
<dbReference type="GO" id="GO:0006310">
    <property type="term" value="P:DNA recombination"/>
    <property type="evidence" value="ECO:0007669"/>
    <property type="project" value="InterPro"/>
</dbReference>
<evidence type="ECO:0000256" key="9">
    <source>
        <dbReference type="RuleBase" id="RU364130"/>
    </source>
</evidence>
<dbReference type="GO" id="GO:0006260">
    <property type="term" value="P:DNA replication"/>
    <property type="evidence" value="ECO:0007669"/>
    <property type="project" value="UniProtKB-KW"/>
</dbReference>
<comment type="similarity">
    <text evidence="2 9">Belongs to the replication factor A protein 1 family.</text>
</comment>
<dbReference type="GO" id="GO:0005634">
    <property type="term" value="C:nucleus"/>
    <property type="evidence" value="ECO:0007669"/>
    <property type="project" value="UniProtKB-SubCell"/>
</dbReference>
<keyword evidence="3 9" id="KW-0235">DNA replication</keyword>
<organism evidence="12 13">
    <name type="scientific">Panagrellus redivivus</name>
    <name type="common">Microworm</name>
    <dbReference type="NCBI Taxonomy" id="6233"/>
    <lineage>
        <taxon>Eukaryota</taxon>
        <taxon>Metazoa</taxon>
        <taxon>Ecdysozoa</taxon>
        <taxon>Nematoda</taxon>
        <taxon>Chromadorea</taxon>
        <taxon>Rhabditida</taxon>
        <taxon>Tylenchina</taxon>
        <taxon>Panagrolaimomorpha</taxon>
        <taxon>Panagrolaimoidea</taxon>
        <taxon>Panagrolaimidae</taxon>
        <taxon>Panagrellus</taxon>
    </lineage>
</organism>
<evidence type="ECO:0000313" key="12">
    <source>
        <dbReference type="Proteomes" id="UP000492821"/>
    </source>
</evidence>
<dbReference type="Pfam" id="PF08646">
    <property type="entry name" value="Rep_fac-A_C"/>
    <property type="match status" value="1"/>
</dbReference>
<dbReference type="InterPro" id="IPR031657">
    <property type="entry name" value="REPA_OB_2"/>
</dbReference>
<dbReference type="Gene3D" id="2.40.50.140">
    <property type="entry name" value="Nucleic acid-binding proteins"/>
    <property type="match status" value="3"/>
</dbReference>
<evidence type="ECO:0000256" key="8">
    <source>
        <dbReference type="ARBA" id="ARBA00023242"/>
    </source>
</evidence>
<dbReference type="FunFam" id="2.40.50.140:FF:000090">
    <property type="entry name" value="Replication protein A subunit"/>
    <property type="match status" value="1"/>
</dbReference>
<comment type="subcellular location">
    <subcellularLocation>
        <location evidence="1 9">Nucleus</location>
    </subcellularLocation>
</comment>
<proteinExistence type="inferred from homology"/>
<evidence type="ECO:0000259" key="11">
    <source>
        <dbReference type="Pfam" id="PF16900"/>
    </source>
</evidence>
<evidence type="ECO:0000256" key="6">
    <source>
        <dbReference type="ARBA" id="ARBA00022833"/>
    </source>
</evidence>
<evidence type="ECO:0000313" key="13">
    <source>
        <dbReference type="WBParaSite" id="Pan_g3218.t1"/>
    </source>
</evidence>
<reference evidence="12" key="1">
    <citation type="journal article" date="2013" name="Genetics">
        <title>The draft genome and transcriptome of Panagrellus redivivus are shaped by the harsh demands of a free-living lifestyle.</title>
        <authorList>
            <person name="Srinivasan J."/>
            <person name="Dillman A.R."/>
            <person name="Macchietto M.G."/>
            <person name="Heikkinen L."/>
            <person name="Lakso M."/>
            <person name="Fracchia K.M."/>
            <person name="Antoshechkin I."/>
            <person name="Mortazavi A."/>
            <person name="Wong G."/>
            <person name="Sternberg P.W."/>
        </authorList>
    </citation>
    <scope>NUCLEOTIDE SEQUENCE [LARGE SCALE GENOMIC DNA]</scope>
    <source>
        <strain evidence="12">MT8872</strain>
    </source>
</reference>
<accession>A0A7E4VTH9</accession>
<evidence type="ECO:0000256" key="5">
    <source>
        <dbReference type="ARBA" id="ARBA00022771"/>
    </source>
</evidence>